<evidence type="ECO:0000256" key="1">
    <source>
        <dbReference type="SAM" id="Phobius"/>
    </source>
</evidence>
<protein>
    <submittedName>
        <fullName evidence="2">Uncharacterized protein</fullName>
    </submittedName>
</protein>
<feature type="transmembrane region" description="Helical" evidence="1">
    <location>
        <begin position="21"/>
        <end position="46"/>
    </location>
</feature>
<sequence>MFPIQVVAAVPGISTLKAIGFTFPIIFGVSLLMAVTVGIVITSVFASEKGIAQKTTVSFLFDDTIDKEVQYAITKPSLYNKVATLQFSGNLVFSISNVAIANSLKFLLLFSSVFFRGESNAYLMLQVYGVQRLYSRPLPILLGR</sequence>
<name>A0A1M6DN50_9FLAO</name>
<dbReference type="AlphaFoldDB" id="A0A1M6DN50"/>
<keyword evidence="1" id="KW-0472">Membrane</keyword>
<reference evidence="3" key="1">
    <citation type="submission" date="2016-11" db="EMBL/GenBank/DDBJ databases">
        <authorList>
            <person name="Varghese N."/>
            <person name="Submissions S."/>
        </authorList>
    </citation>
    <scope>NUCLEOTIDE SEQUENCE [LARGE SCALE GENOMIC DNA]</scope>
    <source>
        <strain evidence="3">CGMCC 1.8863</strain>
    </source>
</reference>
<organism evidence="2 3">
    <name type="scientific">Arenibacter nanhaiticus</name>
    <dbReference type="NCBI Taxonomy" id="558155"/>
    <lineage>
        <taxon>Bacteria</taxon>
        <taxon>Pseudomonadati</taxon>
        <taxon>Bacteroidota</taxon>
        <taxon>Flavobacteriia</taxon>
        <taxon>Flavobacteriales</taxon>
        <taxon>Flavobacteriaceae</taxon>
        <taxon>Arenibacter</taxon>
    </lineage>
</organism>
<dbReference type="STRING" id="558155.SAMN04487911_10574"/>
<keyword evidence="3" id="KW-1185">Reference proteome</keyword>
<proteinExistence type="predicted"/>
<evidence type="ECO:0000313" key="2">
    <source>
        <dbReference type="EMBL" id="SHI74630.1"/>
    </source>
</evidence>
<dbReference type="Proteomes" id="UP000184231">
    <property type="component" value="Unassembled WGS sequence"/>
</dbReference>
<keyword evidence="1" id="KW-0812">Transmembrane</keyword>
<accession>A0A1M6DN50</accession>
<gene>
    <name evidence="2" type="ORF">SAMN04487911_10574</name>
</gene>
<keyword evidence="1" id="KW-1133">Transmembrane helix</keyword>
<evidence type="ECO:0000313" key="3">
    <source>
        <dbReference type="Proteomes" id="UP000184231"/>
    </source>
</evidence>
<dbReference type="EMBL" id="FQYX01000005">
    <property type="protein sequence ID" value="SHI74630.1"/>
    <property type="molecule type" value="Genomic_DNA"/>
</dbReference>